<dbReference type="AlphaFoldDB" id="A0A6J5C8M8"/>
<evidence type="ECO:0000313" key="1">
    <source>
        <dbReference type="EMBL" id="CAB3730570.1"/>
    </source>
</evidence>
<proteinExistence type="predicted"/>
<dbReference type="EMBL" id="CADIJZ010000027">
    <property type="protein sequence ID" value="CAB3730570.1"/>
    <property type="molecule type" value="Genomic_DNA"/>
</dbReference>
<evidence type="ECO:0000313" key="2">
    <source>
        <dbReference type="Proteomes" id="UP000494205"/>
    </source>
</evidence>
<organism evidence="1 2">
    <name type="scientific">Paraburkholderia rhynchosiae</name>
    <dbReference type="NCBI Taxonomy" id="487049"/>
    <lineage>
        <taxon>Bacteria</taxon>
        <taxon>Pseudomonadati</taxon>
        <taxon>Pseudomonadota</taxon>
        <taxon>Betaproteobacteria</taxon>
        <taxon>Burkholderiales</taxon>
        <taxon>Burkholderiaceae</taxon>
        <taxon>Paraburkholderia</taxon>
    </lineage>
</organism>
<sequence>MRYVDKDLNHDYRLTRDVDEVEPISPEPYGDFLDRRLKDEAYLDFPAPYSFSQVLQ</sequence>
<dbReference type="Proteomes" id="UP000494205">
    <property type="component" value="Unassembled WGS sequence"/>
</dbReference>
<accession>A0A6J5C8M8</accession>
<name>A0A6J5C8M8_9BURK</name>
<dbReference type="RefSeq" id="WP_158244527.1">
    <property type="nucleotide sequence ID" value="NZ_CADIJZ010000027.1"/>
</dbReference>
<gene>
    <name evidence="1" type="ORF">LMG27174_05757</name>
</gene>
<protein>
    <submittedName>
        <fullName evidence="1">Uncharacterized protein</fullName>
    </submittedName>
</protein>
<reference evidence="1 2" key="1">
    <citation type="submission" date="2020-04" db="EMBL/GenBank/DDBJ databases">
        <authorList>
            <person name="De Canck E."/>
        </authorList>
    </citation>
    <scope>NUCLEOTIDE SEQUENCE [LARGE SCALE GENOMIC DNA]</scope>
    <source>
        <strain evidence="1 2">LMG 27174</strain>
    </source>
</reference>